<dbReference type="AlphaFoldDB" id="A0AAN8Q1P3"/>
<dbReference type="GO" id="GO:0036126">
    <property type="term" value="C:sperm flagellum"/>
    <property type="evidence" value="ECO:0007669"/>
    <property type="project" value="TreeGrafter"/>
</dbReference>
<dbReference type="EMBL" id="JAZGQO010000003">
    <property type="protein sequence ID" value="KAK6188981.1"/>
    <property type="molecule type" value="Genomic_DNA"/>
</dbReference>
<dbReference type="Proteomes" id="UP001347796">
    <property type="component" value="Unassembled WGS sequence"/>
</dbReference>
<comment type="caution">
    <text evidence="2">The sequence shown here is derived from an EMBL/GenBank/DDBJ whole genome shotgun (WGS) entry which is preliminary data.</text>
</comment>
<sequence length="470" mass="53765">MKCKCICEICTCGRHRCPHRPNAPIGRGDRECLLTEYNTTYRQHPMQPRESFKPANVAVKGDGPMDDKTTHRVDFIEHPVGRPPVHQPDVYKKPHGEFDMLTSYKKEYTEKGGVKAVPIKHEGLRQLPARFEGEPTYQSDFRKWPIIRQAAYGNQACWQPPTQQFDGETTFARDYQKYNQPPRQSMKPQEAVKASDIPFDGKTGYRDYYVKHPLEARKAKEQAKYKPSGIPFDGLSTFRRDYTGPPGEKTQSCKPANLAFQSDAPLEDMTTFKNDYRRWATERPHFHDPDTYKRPEGDMDMNTTHLLAYKAHPLQKHMTKRPCSATGLRPGTFDGTTNYSMDFKQWDMGQRSRPTMKPDYNPNTAPFEGLPTYKAHYIKHPVNPMKSCKPDNSAFQSDATFDDGTMYRMDYTPKKIDPCPVTIIETGRSTFKFDHVDGRGHKVYCPVYETVMPINGTGPATNNLVAVPVA</sequence>
<proteinExistence type="inferred from homology"/>
<dbReference type="PANTHER" id="PTHR31516">
    <property type="entry name" value="STABILIZER OF AXONEMAL MICROTUBULES 2"/>
    <property type="match status" value="1"/>
</dbReference>
<dbReference type="GO" id="GO:0036064">
    <property type="term" value="C:ciliary basal body"/>
    <property type="evidence" value="ECO:0007669"/>
    <property type="project" value="TreeGrafter"/>
</dbReference>
<dbReference type="InterPro" id="IPR033336">
    <property type="entry name" value="SAXO1/2"/>
</dbReference>
<dbReference type="GO" id="GO:0008017">
    <property type="term" value="F:microtubule binding"/>
    <property type="evidence" value="ECO:0007669"/>
    <property type="project" value="InterPro"/>
</dbReference>
<name>A0AAN8Q1P3_PATCE</name>
<dbReference type="PANTHER" id="PTHR31516:SF17">
    <property type="entry name" value="STABILIZER OF AXONEMAL MICROTUBULES 2"/>
    <property type="match status" value="1"/>
</dbReference>
<comment type="similarity">
    <text evidence="1">Belongs to the FAM154 family.</text>
</comment>
<accession>A0AAN8Q1P3</accession>
<protein>
    <recommendedName>
        <fullName evidence="4">Stabilizer of axonemal microtubules 2</fullName>
    </recommendedName>
</protein>
<dbReference type="Pfam" id="PF05217">
    <property type="entry name" value="SAXO1-2"/>
    <property type="match status" value="1"/>
</dbReference>
<evidence type="ECO:0000313" key="3">
    <source>
        <dbReference type="Proteomes" id="UP001347796"/>
    </source>
</evidence>
<gene>
    <name evidence="2" type="ORF">SNE40_005044</name>
</gene>
<keyword evidence="3" id="KW-1185">Reference proteome</keyword>
<dbReference type="GO" id="GO:0005879">
    <property type="term" value="C:axonemal microtubule"/>
    <property type="evidence" value="ECO:0007669"/>
    <property type="project" value="TreeGrafter"/>
</dbReference>
<organism evidence="2 3">
    <name type="scientific">Patella caerulea</name>
    <name type="common">Rayed Mediterranean limpet</name>
    <dbReference type="NCBI Taxonomy" id="87958"/>
    <lineage>
        <taxon>Eukaryota</taxon>
        <taxon>Metazoa</taxon>
        <taxon>Spiralia</taxon>
        <taxon>Lophotrochozoa</taxon>
        <taxon>Mollusca</taxon>
        <taxon>Gastropoda</taxon>
        <taxon>Patellogastropoda</taxon>
        <taxon>Patelloidea</taxon>
        <taxon>Patellidae</taxon>
        <taxon>Patella</taxon>
    </lineage>
</organism>
<evidence type="ECO:0008006" key="4">
    <source>
        <dbReference type="Google" id="ProtNLM"/>
    </source>
</evidence>
<evidence type="ECO:0000256" key="1">
    <source>
        <dbReference type="ARBA" id="ARBA00008738"/>
    </source>
</evidence>
<dbReference type="GO" id="GO:0005814">
    <property type="term" value="C:centriole"/>
    <property type="evidence" value="ECO:0007669"/>
    <property type="project" value="TreeGrafter"/>
</dbReference>
<reference evidence="2 3" key="1">
    <citation type="submission" date="2024-01" db="EMBL/GenBank/DDBJ databases">
        <title>The genome of the rayed Mediterranean limpet Patella caerulea (Linnaeus, 1758).</title>
        <authorList>
            <person name="Anh-Thu Weber A."/>
            <person name="Halstead-Nussloch G."/>
        </authorList>
    </citation>
    <scope>NUCLEOTIDE SEQUENCE [LARGE SCALE GENOMIC DNA]</scope>
    <source>
        <strain evidence="2">AATW-2023a</strain>
        <tissue evidence="2">Whole specimen</tissue>
    </source>
</reference>
<evidence type="ECO:0000313" key="2">
    <source>
        <dbReference type="EMBL" id="KAK6188981.1"/>
    </source>
</evidence>